<feature type="transmembrane region" description="Helical" evidence="6">
    <location>
        <begin position="102"/>
        <end position="122"/>
    </location>
</feature>
<feature type="transmembrane region" description="Helical" evidence="6">
    <location>
        <begin position="28"/>
        <end position="51"/>
    </location>
</feature>
<keyword evidence="9" id="KW-1185">Reference proteome</keyword>
<dbReference type="InterPro" id="IPR052337">
    <property type="entry name" value="SAT4-like"/>
</dbReference>
<evidence type="ECO:0000313" key="8">
    <source>
        <dbReference type="EMBL" id="KAF5857658.1"/>
    </source>
</evidence>
<evidence type="ECO:0000256" key="1">
    <source>
        <dbReference type="ARBA" id="ARBA00004141"/>
    </source>
</evidence>
<organism evidence="8 9">
    <name type="scientific">Petromyces alliaceus</name>
    <name type="common">Aspergillus alliaceus</name>
    <dbReference type="NCBI Taxonomy" id="209559"/>
    <lineage>
        <taxon>Eukaryota</taxon>
        <taxon>Fungi</taxon>
        <taxon>Dikarya</taxon>
        <taxon>Ascomycota</taxon>
        <taxon>Pezizomycotina</taxon>
        <taxon>Eurotiomycetes</taxon>
        <taxon>Eurotiomycetidae</taxon>
        <taxon>Eurotiales</taxon>
        <taxon>Aspergillaceae</taxon>
        <taxon>Aspergillus</taxon>
        <taxon>Aspergillus subgen. Circumdati</taxon>
    </lineage>
</organism>
<dbReference type="PANTHER" id="PTHR33048">
    <property type="entry name" value="PTH11-LIKE INTEGRAL MEMBRANE PROTEIN (AFU_ORTHOLOGUE AFUA_5G11245)"/>
    <property type="match status" value="1"/>
</dbReference>
<dbReference type="AlphaFoldDB" id="A0A8H6E432"/>
<keyword evidence="3 6" id="KW-1133">Transmembrane helix</keyword>
<name>A0A8H6E432_PETAA</name>
<feature type="domain" description="Rhodopsin" evidence="7">
    <location>
        <begin position="2"/>
        <end position="126"/>
    </location>
</feature>
<accession>A0A8H6E432</accession>
<evidence type="ECO:0000256" key="4">
    <source>
        <dbReference type="ARBA" id="ARBA00023136"/>
    </source>
</evidence>
<reference evidence="8 9" key="1">
    <citation type="submission" date="2019-04" db="EMBL/GenBank/DDBJ databases">
        <title>Aspergillus burnettii sp. nov., novel species from soil in southeast Queensland.</title>
        <authorList>
            <person name="Gilchrist C.L.M."/>
            <person name="Pitt J.I."/>
            <person name="Lange L."/>
            <person name="Lacey H.J."/>
            <person name="Vuong D."/>
            <person name="Midgley D.J."/>
            <person name="Greenfield P."/>
            <person name="Bradbury M."/>
            <person name="Lacey E."/>
            <person name="Busk P.K."/>
            <person name="Pilgaard B."/>
            <person name="Chooi Y.H."/>
            <person name="Piggott A.M."/>
        </authorList>
    </citation>
    <scope>NUCLEOTIDE SEQUENCE [LARGE SCALE GENOMIC DNA]</scope>
    <source>
        <strain evidence="8 9">FRR 5400</strain>
    </source>
</reference>
<protein>
    <recommendedName>
        <fullName evidence="7">Rhodopsin domain-containing protein</fullName>
    </recommendedName>
</protein>
<keyword evidence="4 6" id="KW-0472">Membrane</keyword>
<evidence type="ECO:0000259" key="7">
    <source>
        <dbReference type="Pfam" id="PF20684"/>
    </source>
</evidence>
<comment type="similarity">
    <text evidence="5">Belongs to the SAT4 family.</text>
</comment>
<gene>
    <name evidence="8" type="ORF">ETB97_005479</name>
</gene>
<dbReference type="GO" id="GO:0016020">
    <property type="term" value="C:membrane"/>
    <property type="evidence" value="ECO:0007669"/>
    <property type="project" value="UniProtKB-SubCell"/>
</dbReference>
<keyword evidence="2 6" id="KW-0812">Transmembrane</keyword>
<dbReference type="InterPro" id="IPR049326">
    <property type="entry name" value="Rhodopsin_dom_fungi"/>
</dbReference>
<dbReference type="Pfam" id="PF20684">
    <property type="entry name" value="Fung_rhodopsin"/>
    <property type="match status" value="1"/>
</dbReference>
<dbReference type="EMBL" id="SPNV01000245">
    <property type="protein sequence ID" value="KAF5857658.1"/>
    <property type="molecule type" value="Genomic_DNA"/>
</dbReference>
<feature type="transmembrane region" description="Helical" evidence="6">
    <location>
        <begin position="63"/>
        <end position="82"/>
    </location>
</feature>
<evidence type="ECO:0000256" key="6">
    <source>
        <dbReference type="SAM" id="Phobius"/>
    </source>
</evidence>
<evidence type="ECO:0000313" key="9">
    <source>
        <dbReference type="Proteomes" id="UP000541154"/>
    </source>
</evidence>
<evidence type="ECO:0000256" key="2">
    <source>
        <dbReference type="ARBA" id="ARBA00022692"/>
    </source>
</evidence>
<dbReference type="PANTHER" id="PTHR33048:SF47">
    <property type="entry name" value="INTEGRAL MEMBRANE PROTEIN-RELATED"/>
    <property type="match status" value="1"/>
</dbReference>
<comment type="subcellular location">
    <subcellularLocation>
        <location evidence="1">Membrane</location>
        <topology evidence="1">Multi-pass membrane protein</topology>
    </subcellularLocation>
</comment>
<evidence type="ECO:0000256" key="5">
    <source>
        <dbReference type="ARBA" id="ARBA00038359"/>
    </source>
</evidence>
<dbReference type="Proteomes" id="UP000541154">
    <property type="component" value="Unassembled WGS sequence"/>
</dbReference>
<evidence type="ECO:0000256" key="3">
    <source>
        <dbReference type="ARBA" id="ARBA00022989"/>
    </source>
</evidence>
<sequence>MTIWQCNPVRAAWDYGLKDARCLSVSNIAYANAAVNIVTEVIIFILPLPVLRTLHVPRKTKMALCSIFGVGMMVIVIATARLSVLCDIGTYNNFTYARVPVYVLGFAELGMAHVCAAAPTFYQVVVRTKRKAYPIPEPVSVAMERRFPGNSSAPGSPHACRQINGGIYPGSMNLSDLAIMGRAWTLDNRNIEHTPPSSSHPDVSV</sequence>
<proteinExistence type="inferred from homology"/>
<comment type="caution">
    <text evidence="8">The sequence shown here is derived from an EMBL/GenBank/DDBJ whole genome shotgun (WGS) entry which is preliminary data.</text>
</comment>